<name>A0A2G9PNE3_AQUCT</name>
<proteinExistence type="predicted"/>
<dbReference type="AlphaFoldDB" id="A0A2G9PNE3"/>
<dbReference type="Proteomes" id="UP000228934">
    <property type="component" value="Unassembled WGS sequence"/>
</dbReference>
<keyword evidence="1" id="KW-1133">Transmembrane helix</keyword>
<dbReference type="EMBL" id="KV922435">
    <property type="protein sequence ID" value="PIO04858.1"/>
    <property type="molecule type" value="Genomic_DNA"/>
</dbReference>
<evidence type="ECO:0000256" key="1">
    <source>
        <dbReference type="SAM" id="Phobius"/>
    </source>
</evidence>
<dbReference type="GO" id="GO:0005634">
    <property type="term" value="C:nucleus"/>
    <property type="evidence" value="ECO:0007669"/>
    <property type="project" value="TreeGrafter"/>
</dbReference>
<feature type="transmembrane region" description="Helical" evidence="1">
    <location>
        <begin position="223"/>
        <end position="241"/>
    </location>
</feature>
<dbReference type="GO" id="GO:0005737">
    <property type="term" value="C:cytoplasm"/>
    <property type="evidence" value="ECO:0007669"/>
    <property type="project" value="TreeGrafter"/>
</dbReference>
<reference evidence="3" key="1">
    <citation type="journal article" date="2017" name="Nat. Commun.">
        <title>The North American bullfrog draft genome provides insight into hormonal regulation of long noncoding RNA.</title>
        <authorList>
            <person name="Hammond S.A."/>
            <person name="Warren R.L."/>
            <person name="Vandervalk B.P."/>
            <person name="Kucuk E."/>
            <person name="Khan H."/>
            <person name="Gibb E.A."/>
            <person name="Pandoh P."/>
            <person name="Kirk H."/>
            <person name="Zhao Y."/>
            <person name="Jones M."/>
            <person name="Mungall A.J."/>
            <person name="Coope R."/>
            <person name="Pleasance S."/>
            <person name="Moore R.A."/>
            <person name="Holt R.A."/>
            <person name="Round J.M."/>
            <person name="Ohora S."/>
            <person name="Walle B.V."/>
            <person name="Veldhoen N."/>
            <person name="Helbing C.C."/>
            <person name="Birol I."/>
        </authorList>
    </citation>
    <scope>NUCLEOTIDE SEQUENCE [LARGE SCALE GENOMIC DNA]</scope>
</reference>
<organism evidence="2 3">
    <name type="scientific">Aquarana catesbeiana</name>
    <name type="common">American bullfrog</name>
    <name type="synonym">Rana catesbeiana</name>
    <dbReference type="NCBI Taxonomy" id="8400"/>
    <lineage>
        <taxon>Eukaryota</taxon>
        <taxon>Metazoa</taxon>
        <taxon>Chordata</taxon>
        <taxon>Craniata</taxon>
        <taxon>Vertebrata</taxon>
        <taxon>Euteleostomi</taxon>
        <taxon>Amphibia</taxon>
        <taxon>Batrachia</taxon>
        <taxon>Anura</taxon>
        <taxon>Neobatrachia</taxon>
        <taxon>Ranoidea</taxon>
        <taxon>Ranidae</taxon>
        <taxon>Aquarana</taxon>
    </lineage>
</organism>
<protein>
    <submittedName>
        <fullName evidence="2">Uncharacterized protein</fullName>
    </submittedName>
</protein>
<evidence type="ECO:0000313" key="2">
    <source>
        <dbReference type="EMBL" id="PIO04858.1"/>
    </source>
</evidence>
<dbReference type="OrthoDB" id="6605214at2759"/>
<evidence type="ECO:0000313" key="3">
    <source>
        <dbReference type="Proteomes" id="UP000228934"/>
    </source>
</evidence>
<keyword evidence="1" id="KW-0472">Membrane</keyword>
<dbReference type="PANTHER" id="PTHR16234:SF5">
    <property type="entry name" value="AFG2-INTERACTING RIBOSOME MATURATION FACTOR"/>
    <property type="match status" value="1"/>
</dbReference>
<keyword evidence="3" id="KW-1185">Reference proteome</keyword>
<dbReference type="Pfam" id="PF15011">
    <property type="entry name" value="CA109-like"/>
    <property type="match status" value="1"/>
</dbReference>
<keyword evidence="1" id="KW-0812">Transmembrane</keyword>
<gene>
    <name evidence="2" type="ORF">AB205_0076320</name>
</gene>
<accession>A0A2G9PNE3</accession>
<sequence>MVAVLKDYWKRRYRMSEAVALVSVQQSLRRCFDIIEKQHEEWKLAIAECDSLVVTLSNLAEQLQACNKVTFEKTPLNIFSDLQDRLYFKLEAAMDLTLEKLNDKMCTLQKVRDTVSHQVGSVLYVYEINVEKLGVDASLKRSSLSPSVADMLEWLQDIEKWQASPSPFKGWFTSDVVGLHWAAIPALSLSMDMAKCLVPYVPGSHHCMQYFTSAQCKTTHRTYSMYILFFFYAIYSLTSCCKHKLQRAKVTKCI</sequence>
<dbReference type="InterPro" id="IPR029159">
    <property type="entry name" value="CA109-like"/>
</dbReference>
<dbReference type="PANTHER" id="PTHR16234">
    <property type="entry name" value="SIMILAR TO HYPOTHETICAL PROTEIN FLJ20508"/>
    <property type="match status" value="1"/>
</dbReference>